<dbReference type="InterPro" id="IPR038704">
    <property type="entry name" value="YEAST_sf"/>
</dbReference>
<dbReference type="GO" id="GO:0005634">
    <property type="term" value="C:nucleus"/>
    <property type="evidence" value="ECO:0007669"/>
    <property type="project" value="UniProtKB-SubCell"/>
</dbReference>
<evidence type="ECO:0000256" key="4">
    <source>
        <dbReference type="PROSITE-ProRule" id="PRU00376"/>
    </source>
</evidence>
<dbReference type="PANTHER" id="PTHR47573:SF1">
    <property type="entry name" value="PROTEIN AF-9 HOMOLOG"/>
    <property type="match status" value="1"/>
</dbReference>
<comment type="caution">
    <text evidence="6">The sequence shown here is derived from an EMBL/GenBank/DDBJ whole genome shotgun (WGS) entry which is preliminary data.</text>
</comment>
<dbReference type="Gene3D" id="2.60.40.1970">
    <property type="entry name" value="YEATS domain"/>
    <property type="match status" value="1"/>
</dbReference>
<dbReference type="InterPro" id="IPR005033">
    <property type="entry name" value="YEATS"/>
</dbReference>
<dbReference type="GO" id="GO:0006355">
    <property type="term" value="P:regulation of DNA-templated transcription"/>
    <property type="evidence" value="ECO:0007669"/>
    <property type="project" value="InterPro"/>
</dbReference>
<accession>A0A9W7MLF2</accession>
<dbReference type="Pfam" id="PF03366">
    <property type="entry name" value="YEATS"/>
    <property type="match status" value="1"/>
</dbReference>
<keyword evidence="2" id="KW-0804">Transcription</keyword>
<dbReference type="AlphaFoldDB" id="A0A9W7MLF2"/>
<keyword evidence="3 4" id="KW-0539">Nucleus</keyword>
<sequence>MTLFVLCSDHFQGTNKRVKDIELCVPIVNGTIAFYLGKASKSQSQKWTVYVRGAANEVLGAVIKHVVFQLH</sequence>
<dbReference type="EMBL" id="BSYR01000042">
    <property type="protein sequence ID" value="GMJ04857.1"/>
    <property type="molecule type" value="Genomic_DNA"/>
</dbReference>
<evidence type="ECO:0000313" key="6">
    <source>
        <dbReference type="EMBL" id="GMJ04857.1"/>
    </source>
</evidence>
<evidence type="ECO:0000313" key="7">
    <source>
        <dbReference type="Proteomes" id="UP001165190"/>
    </source>
</evidence>
<name>A0A9W7MLF2_HIBTR</name>
<dbReference type="OrthoDB" id="16041at2759"/>
<feature type="domain" description="YEATS" evidence="5">
    <location>
        <begin position="17"/>
        <end position="71"/>
    </location>
</feature>
<gene>
    <name evidence="6" type="ORF">HRI_004154900</name>
</gene>
<keyword evidence="1" id="KW-0805">Transcription regulation</keyword>
<dbReference type="PANTHER" id="PTHR47573">
    <property type="entry name" value="PROTEIN AF-9 HOMOLOG"/>
    <property type="match status" value="1"/>
</dbReference>
<proteinExistence type="predicted"/>
<evidence type="ECO:0000256" key="1">
    <source>
        <dbReference type="ARBA" id="ARBA00023015"/>
    </source>
</evidence>
<dbReference type="InterPro" id="IPR055129">
    <property type="entry name" value="YEATS_dom"/>
</dbReference>
<dbReference type="Proteomes" id="UP001165190">
    <property type="component" value="Unassembled WGS sequence"/>
</dbReference>
<dbReference type="PROSITE" id="PS51037">
    <property type="entry name" value="YEATS"/>
    <property type="match status" value="1"/>
</dbReference>
<evidence type="ECO:0000256" key="3">
    <source>
        <dbReference type="ARBA" id="ARBA00023242"/>
    </source>
</evidence>
<protein>
    <recommendedName>
        <fullName evidence="5">YEATS domain-containing protein</fullName>
    </recommendedName>
</protein>
<evidence type="ECO:0000256" key="2">
    <source>
        <dbReference type="ARBA" id="ARBA00023163"/>
    </source>
</evidence>
<comment type="subcellular location">
    <subcellularLocation>
        <location evidence="4">Nucleus</location>
    </subcellularLocation>
</comment>
<organism evidence="6 7">
    <name type="scientific">Hibiscus trionum</name>
    <name type="common">Flower of an hour</name>
    <dbReference type="NCBI Taxonomy" id="183268"/>
    <lineage>
        <taxon>Eukaryota</taxon>
        <taxon>Viridiplantae</taxon>
        <taxon>Streptophyta</taxon>
        <taxon>Embryophyta</taxon>
        <taxon>Tracheophyta</taxon>
        <taxon>Spermatophyta</taxon>
        <taxon>Magnoliopsida</taxon>
        <taxon>eudicotyledons</taxon>
        <taxon>Gunneridae</taxon>
        <taxon>Pentapetalae</taxon>
        <taxon>rosids</taxon>
        <taxon>malvids</taxon>
        <taxon>Malvales</taxon>
        <taxon>Malvaceae</taxon>
        <taxon>Malvoideae</taxon>
        <taxon>Hibiscus</taxon>
    </lineage>
</organism>
<keyword evidence="7" id="KW-1185">Reference proteome</keyword>
<reference evidence="6" key="1">
    <citation type="submission" date="2023-05" db="EMBL/GenBank/DDBJ databases">
        <title>Genome and transcriptome analyses reveal genes involved in the formation of fine ridges on petal epidermal cells in Hibiscus trionum.</title>
        <authorList>
            <person name="Koshimizu S."/>
            <person name="Masuda S."/>
            <person name="Ishii T."/>
            <person name="Shirasu K."/>
            <person name="Hoshino A."/>
            <person name="Arita M."/>
        </authorList>
    </citation>
    <scope>NUCLEOTIDE SEQUENCE</scope>
    <source>
        <strain evidence="6">Hamamatsu line</strain>
    </source>
</reference>
<evidence type="ECO:0000259" key="5">
    <source>
        <dbReference type="PROSITE" id="PS51037"/>
    </source>
</evidence>